<dbReference type="InterPro" id="IPR018391">
    <property type="entry name" value="PQQ_b-propeller_rpt"/>
</dbReference>
<evidence type="ECO:0000256" key="10">
    <source>
        <dbReference type="ARBA" id="ARBA00023180"/>
    </source>
</evidence>
<evidence type="ECO:0000256" key="1">
    <source>
        <dbReference type="ARBA" id="ARBA00004115"/>
    </source>
</evidence>
<keyword evidence="16" id="KW-1185">Reference proteome</keyword>
<sequence>MRLNAAVALAACLVPAAAIFEDDAYHIDFHHALLGLPKHDATFFQKPYPASKASLLFTISENSTIGVVNPRDGALVWRQAPSPYASGNGLLRSGEDQDTVISAIGDRITAWSSSDGRVVWEATADGAIVQDLEILEQEDGITNVDAKDAIVLVGDGSQGVRRLDGKTGRVKWSYQDASGDVPFQVSSSPTTIYYISLHNTLLGGSKLKVTSLSPITGKKIDQYTLNSDSEIQDHEHILFAGANTAAPLLAWTDKANKVLKFNIIGTKAISTFNVPQSVVEKIVLHAPGRVNSLPHFLVEYRTATGLSAEVYHVDLKKNTISKAYSLPETTGKGTFTVSTSDANVYFTKITTEETTIVSSVSHGILGRWNVKGSPNLAGAYPVHGVSEVVVKTGKPSAVRSAVLFSNGQWALIRNGELAWTRPEFLAGAVSAAWAELPEEETLAHELEVEGHQNVVSAYFHRVQRHIRDLEHFPAWIQNIPKRVLGNLVSKPEESTIDEIQHDTFGFHKLVIVATQGGQLAALDVGSRGKVVWSIDLHQFAPEAVFQSPSVKAFRGYVEIKDSAFKGSLYVNSTTGGLLASKDIPVQPPVASEGQSLISFDLVDGILTGFLGAQSIPEAVWTFDPPAGERIIGYTARPVKDPVASIGTVLGDRRVLYKYLNPNLVLVTTVFDAARTASIYLLDSASGQILHTFSHNDVDISRPIPSTISENWFSYSLTIDSTSAATSRGYHLVVAELFESAIPDDRGPLGAASNASTLQPSAAFGDAAKPHVISQSYHIPQEISHMTVTQTRQGITSRELIVTLAATNSIVGVPRNVIDPRRPIGRDPTPSEAAEGLTRYMPIIPFDPKWHLSHRYDVVGVKEVITSESGLESTSLVFAYGLDMFGTRVAPSFAFDVLGKGFNKVQMLLTVVALFVGVLFVAPLVKRKQINTLWTI</sequence>
<dbReference type="InterPro" id="IPR011678">
    <property type="entry name" value="EMC1_C"/>
</dbReference>
<feature type="domain" description="EMC1 first beta-propeller" evidence="14">
    <location>
        <begin position="18"/>
        <end position="423"/>
    </location>
</feature>
<keyword evidence="7" id="KW-0256">Endoplasmic reticulum</keyword>
<dbReference type="InterPro" id="IPR026895">
    <property type="entry name" value="EMC1"/>
</dbReference>
<evidence type="ECO:0000256" key="2">
    <source>
        <dbReference type="ARBA" id="ARBA00007904"/>
    </source>
</evidence>
<evidence type="ECO:0000256" key="5">
    <source>
        <dbReference type="ARBA" id="ARBA00022692"/>
    </source>
</evidence>
<feature type="domain" description="ER membrane protein complex subunit 1 C-terminal" evidence="13">
    <location>
        <begin position="708"/>
        <end position="933"/>
    </location>
</feature>
<dbReference type="EMBL" id="MU005764">
    <property type="protein sequence ID" value="KAF2714438.1"/>
    <property type="molecule type" value="Genomic_DNA"/>
</dbReference>
<evidence type="ECO:0000259" key="14">
    <source>
        <dbReference type="Pfam" id="PF25293"/>
    </source>
</evidence>
<dbReference type="SUPFAM" id="SSF50998">
    <property type="entry name" value="Quinoprotein alcohol dehydrogenase-like"/>
    <property type="match status" value="1"/>
</dbReference>
<keyword evidence="8 11" id="KW-1133">Transmembrane helix</keyword>
<proteinExistence type="inferred from homology"/>
<dbReference type="Gene3D" id="2.130.10.10">
    <property type="entry name" value="YVTN repeat-like/Quinoprotein amine dehydrogenase"/>
    <property type="match status" value="2"/>
</dbReference>
<feature type="signal peptide" evidence="12">
    <location>
        <begin position="1"/>
        <end position="18"/>
    </location>
</feature>
<dbReference type="Pfam" id="PF07774">
    <property type="entry name" value="EMC1_C"/>
    <property type="match status" value="1"/>
</dbReference>
<keyword evidence="9 11" id="KW-0472">Membrane</keyword>
<evidence type="ECO:0000256" key="12">
    <source>
        <dbReference type="SAM" id="SignalP"/>
    </source>
</evidence>
<accession>A0A6G1KNM3</accession>
<reference evidence="15" key="1">
    <citation type="journal article" date="2020" name="Stud. Mycol.">
        <title>101 Dothideomycetes genomes: a test case for predicting lifestyles and emergence of pathogens.</title>
        <authorList>
            <person name="Haridas S."/>
            <person name="Albert R."/>
            <person name="Binder M."/>
            <person name="Bloem J."/>
            <person name="Labutti K."/>
            <person name="Salamov A."/>
            <person name="Andreopoulos B."/>
            <person name="Baker S."/>
            <person name="Barry K."/>
            <person name="Bills G."/>
            <person name="Bluhm B."/>
            <person name="Cannon C."/>
            <person name="Castanera R."/>
            <person name="Culley D."/>
            <person name="Daum C."/>
            <person name="Ezra D."/>
            <person name="Gonzalez J."/>
            <person name="Henrissat B."/>
            <person name="Kuo A."/>
            <person name="Liang C."/>
            <person name="Lipzen A."/>
            <person name="Lutzoni F."/>
            <person name="Magnuson J."/>
            <person name="Mondo S."/>
            <person name="Nolan M."/>
            <person name="Ohm R."/>
            <person name="Pangilinan J."/>
            <person name="Park H.-J."/>
            <person name="Ramirez L."/>
            <person name="Alfaro M."/>
            <person name="Sun H."/>
            <person name="Tritt A."/>
            <person name="Yoshinaga Y."/>
            <person name="Zwiers L.-H."/>
            <person name="Turgeon B."/>
            <person name="Goodwin S."/>
            <person name="Spatafora J."/>
            <person name="Crous P."/>
            <person name="Grigoriev I."/>
        </authorList>
    </citation>
    <scope>NUCLEOTIDE SEQUENCE</scope>
    <source>
        <strain evidence="15">CBS 279.74</strain>
    </source>
</reference>
<evidence type="ECO:0000259" key="13">
    <source>
        <dbReference type="Pfam" id="PF07774"/>
    </source>
</evidence>
<evidence type="ECO:0000256" key="3">
    <source>
        <dbReference type="ARBA" id="ARBA00011276"/>
    </source>
</evidence>
<evidence type="ECO:0000256" key="6">
    <source>
        <dbReference type="ARBA" id="ARBA00022729"/>
    </source>
</evidence>
<evidence type="ECO:0000256" key="9">
    <source>
        <dbReference type="ARBA" id="ARBA00023136"/>
    </source>
</evidence>
<dbReference type="InterPro" id="IPR011047">
    <property type="entry name" value="Quinoprotein_ADH-like_sf"/>
</dbReference>
<protein>
    <recommendedName>
        <fullName evidence="4">ER membrane protein complex subunit 1</fullName>
    </recommendedName>
</protein>
<dbReference type="Pfam" id="PF25293">
    <property type="entry name" value="Beta-prop_EMC1_N"/>
    <property type="match status" value="1"/>
</dbReference>
<dbReference type="OrthoDB" id="28092at2759"/>
<evidence type="ECO:0000256" key="11">
    <source>
        <dbReference type="SAM" id="Phobius"/>
    </source>
</evidence>
<keyword evidence="6 12" id="KW-0732">Signal</keyword>
<comment type="similarity">
    <text evidence="2">Belongs to the EMC1 family.</text>
</comment>
<dbReference type="GO" id="GO:0072546">
    <property type="term" value="C:EMC complex"/>
    <property type="evidence" value="ECO:0007669"/>
    <property type="project" value="InterPro"/>
</dbReference>
<dbReference type="AlphaFoldDB" id="A0A6G1KNM3"/>
<evidence type="ECO:0000256" key="8">
    <source>
        <dbReference type="ARBA" id="ARBA00022989"/>
    </source>
</evidence>
<comment type="subunit">
    <text evidence="3">Component of the ER membrane protein complex (EMC).</text>
</comment>
<keyword evidence="5 11" id="KW-0812">Transmembrane</keyword>
<evidence type="ECO:0000313" key="15">
    <source>
        <dbReference type="EMBL" id="KAF2714438.1"/>
    </source>
</evidence>
<dbReference type="InterPro" id="IPR058545">
    <property type="entry name" value="Beta-prop_EMC1_1st"/>
</dbReference>
<name>A0A6G1KNM3_9PLEO</name>
<comment type="subcellular location">
    <subcellularLocation>
        <location evidence="1">Endoplasmic reticulum membrane</location>
        <topology evidence="1">Single-pass type I membrane protein</topology>
    </subcellularLocation>
</comment>
<feature type="transmembrane region" description="Helical" evidence="11">
    <location>
        <begin position="906"/>
        <end position="924"/>
    </location>
</feature>
<organism evidence="15 16">
    <name type="scientific">Pleomassaria siparia CBS 279.74</name>
    <dbReference type="NCBI Taxonomy" id="1314801"/>
    <lineage>
        <taxon>Eukaryota</taxon>
        <taxon>Fungi</taxon>
        <taxon>Dikarya</taxon>
        <taxon>Ascomycota</taxon>
        <taxon>Pezizomycotina</taxon>
        <taxon>Dothideomycetes</taxon>
        <taxon>Pleosporomycetidae</taxon>
        <taxon>Pleosporales</taxon>
        <taxon>Pleomassariaceae</taxon>
        <taxon>Pleomassaria</taxon>
    </lineage>
</organism>
<evidence type="ECO:0000313" key="16">
    <source>
        <dbReference type="Proteomes" id="UP000799428"/>
    </source>
</evidence>
<dbReference type="PANTHER" id="PTHR21573">
    <property type="entry name" value="ER MEMBRANE PROTEIN COMPLEX SUBUNIT 1"/>
    <property type="match status" value="1"/>
</dbReference>
<dbReference type="GO" id="GO:0034975">
    <property type="term" value="P:protein folding in endoplasmic reticulum"/>
    <property type="evidence" value="ECO:0007669"/>
    <property type="project" value="TreeGrafter"/>
</dbReference>
<dbReference type="PANTHER" id="PTHR21573:SF0">
    <property type="entry name" value="ER MEMBRANE PROTEIN COMPLEX SUBUNIT 1"/>
    <property type="match status" value="1"/>
</dbReference>
<dbReference type="SMART" id="SM00564">
    <property type="entry name" value="PQQ"/>
    <property type="match status" value="6"/>
</dbReference>
<keyword evidence="10" id="KW-0325">Glycoprotein</keyword>
<dbReference type="Proteomes" id="UP000799428">
    <property type="component" value="Unassembled WGS sequence"/>
</dbReference>
<dbReference type="InterPro" id="IPR015943">
    <property type="entry name" value="WD40/YVTN_repeat-like_dom_sf"/>
</dbReference>
<evidence type="ECO:0000256" key="4">
    <source>
        <dbReference type="ARBA" id="ARBA00020824"/>
    </source>
</evidence>
<gene>
    <name evidence="15" type="ORF">K504DRAFT_365488</name>
</gene>
<feature type="chain" id="PRO_5026167123" description="ER membrane protein complex subunit 1" evidence="12">
    <location>
        <begin position="19"/>
        <end position="935"/>
    </location>
</feature>
<evidence type="ECO:0000256" key="7">
    <source>
        <dbReference type="ARBA" id="ARBA00022824"/>
    </source>
</evidence>